<evidence type="ECO:0008006" key="4">
    <source>
        <dbReference type="Google" id="ProtNLM"/>
    </source>
</evidence>
<proteinExistence type="predicted"/>
<evidence type="ECO:0000313" key="2">
    <source>
        <dbReference type="EMBL" id="MFC3811331.1"/>
    </source>
</evidence>
<evidence type="ECO:0000313" key="3">
    <source>
        <dbReference type="Proteomes" id="UP001595616"/>
    </source>
</evidence>
<keyword evidence="1" id="KW-0812">Transmembrane</keyword>
<dbReference type="RefSeq" id="WP_379838172.1">
    <property type="nucleotide sequence ID" value="NZ_JBHRYQ010000001.1"/>
</dbReference>
<feature type="transmembrane region" description="Helical" evidence="1">
    <location>
        <begin position="47"/>
        <end position="65"/>
    </location>
</feature>
<gene>
    <name evidence="2" type="ORF">ACFOOI_11765</name>
</gene>
<evidence type="ECO:0000256" key="1">
    <source>
        <dbReference type="SAM" id="Phobius"/>
    </source>
</evidence>
<protein>
    <recommendedName>
        <fullName evidence="4">DUF378 domain-containing protein</fullName>
    </recommendedName>
</protein>
<comment type="caution">
    <text evidence="2">The sequence shown here is derived from an EMBL/GenBank/DDBJ whole genome shotgun (WGS) entry which is preliminary data.</text>
</comment>
<keyword evidence="1" id="KW-0472">Membrane</keyword>
<keyword evidence="1" id="KW-1133">Transmembrane helix</keyword>
<dbReference type="EMBL" id="JBHRYQ010000001">
    <property type="protein sequence ID" value="MFC3811331.1"/>
    <property type="molecule type" value="Genomic_DNA"/>
</dbReference>
<name>A0ABV7YWM9_9BACT</name>
<dbReference type="Proteomes" id="UP001595616">
    <property type="component" value="Unassembled WGS sequence"/>
</dbReference>
<feature type="transmembrane region" description="Helical" evidence="1">
    <location>
        <begin position="9"/>
        <end position="27"/>
    </location>
</feature>
<keyword evidence="3" id="KW-1185">Reference proteome</keyword>
<sequence>MEVLKKKEFWINSLILFLTLAFCDWLFGKGWSFIKGAVSFQESLKDFTVRTVWVGIAIAVSFYGVSKK</sequence>
<organism evidence="2 3">
    <name type="scientific">Lacihabitans lacunae</name>
    <dbReference type="NCBI Taxonomy" id="1028214"/>
    <lineage>
        <taxon>Bacteria</taxon>
        <taxon>Pseudomonadati</taxon>
        <taxon>Bacteroidota</taxon>
        <taxon>Cytophagia</taxon>
        <taxon>Cytophagales</taxon>
        <taxon>Leadbetterellaceae</taxon>
        <taxon>Lacihabitans</taxon>
    </lineage>
</organism>
<accession>A0ABV7YWM9</accession>
<reference evidence="3" key="1">
    <citation type="journal article" date="2019" name="Int. J. Syst. Evol. Microbiol.">
        <title>The Global Catalogue of Microorganisms (GCM) 10K type strain sequencing project: providing services to taxonomists for standard genome sequencing and annotation.</title>
        <authorList>
            <consortium name="The Broad Institute Genomics Platform"/>
            <consortium name="The Broad Institute Genome Sequencing Center for Infectious Disease"/>
            <person name="Wu L."/>
            <person name="Ma J."/>
        </authorList>
    </citation>
    <scope>NUCLEOTIDE SEQUENCE [LARGE SCALE GENOMIC DNA]</scope>
    <source>
        <strain evidence="3">CECT 7956</strain>
    </source>
</reference>